<accession>A0A2I2GIC6</accession>
<dbReference type="AlphaFoldDB" id="A0A2I2GIC6"/>
<dbReference type="Proteomes" id="UP000234275">
    <property type="component" value="Unassembled WGS sequence"/>
</dbReference>
<dbReference type="EMBL" id="MSFO01000002">
    <property type="protein sequence ID" value="PLB52633.1"/>
    <property type="molecule type" value="Genomic_DNA"/>
</dbReference>
<proteinExistence type="predicted"/>
<dbReference type="GeneID" id="36556394"/>
<dbReference type="RefSeq" id="XP_024707935.1">
    <property type="nucleotide sequence ID" value="XM_024848695.1"/>
</dbReference>
<sequence length="149" mass="15654">MATVLITGEGDQPGGAQCTRAGQSHPRDPPRLPPSGLVRLVYQADIQNASAPANSLHDRHLPSSQIACLFSSSLPQSQYLSCVIPPPAAAFSPPPGFLFGTELFSNAIESQETAFRTGAFSPLSQLLELAVACGYFISIVKPGQTGPTF</sequence>
<gene>
    <name evidence="2" type="ORF">P170DRAFT_434346</name>
</gene>
<name>A0A2I2GIC6_9EURO</name>
<keyword evidence="3" id="KW-1185">Reference proteome</keyword>
<protein>
    <submittedName>
        <fullName evidence="2">Uncharacterized protein</fullName>
    </submittedName>
</protein>
<evidence type="ECO:0000256" key="1">
    <source>
        <dbReference type="SAM" id="MobiDB-lite"/>
    </source>
</evidence>
<feature type="region of interest" description="Disordered" evidence="1">
    <location>
        <begin position="1"/>
        <end position="34"/>
    </location>
</feature>
<comment type="caution">
    <text evidence="2">The sequence shown here is derived from an EMBL/GenBank/DDBJ whole genome shotgun (WGS) entry which is preliminary data.</text>
</comment>
<dbReference type="VEuPathDB" id="FungiDB:P170DRAFT_434346"/>
<evidence type="ECO:0000313" key="2">
    <source>
        <dbReference type="EMBL" id="PLB52633.1"/>
    </source>
</evidence>
<evidence type="ECO:0000313" key="3">
    <source>
        <dbReference type="Proteomes" id="UP000234275"/>
    </source>
</evidence>
<organism evidence="2 3">
    <name type="scientific">Aspergillus steynii IBT 23096</name>
    <dbReference type="NCBI Taxonomy" id="1392250"/>
    <lineage>
        <taxon>Eukaryota</taxon>
        <taxon>Fungi</taxon>
        <taxon>Dikarya</taxon>
        <taxon>Ascomycota</taxon>
        <taxon>Pezizomycotina</taxon>
        <taxon>Eurotiomycetes</taxon>
        <taxon>Eurotiomycetidae</taxon>
        <taxon>Eurotiales</taxon>
        <taxon>Aspergillaceae</taxon>
        <taxon>Aspergillus</taxon>
        <taxon>Aspergillus subgen. Circumdati</taxon>
    </lineage>
</organism>
<reference evidence="2 3" key="1">
    <citation type="submission" date="2016-12" db="EMBL/GenBank/DDBJ databases">
        <title>The genomes of Aspergillus section Nigri reveals drivers in fungal speciation.</title>
        <authorList>
            <consortium name="DOE Joint Genome Institute"/>
            <person name="Vesth T.C."/>
            <person name="Nybo J."/>
            <person name="Theobald S."/>
            <person name="Brandl J."/>
            <person name="Frisvad J.C."/>
            <person name="Nielsen K.F."/>
            <person name="Lyhne E.K."/>
            <person name="Kogle M.E."/>
            <person name="Kuo A."/>
            <person name="Riley R."/>
            <person name="Clum A."/>
            <person name="Nolan M."/>
            <person name="Lipzen A."/>
            <person name="Salamov A."/>
            <person name="Henrissat B."/>
            <person name="Wiebenga A."/>
            <person name="De Vries R.P."/>
            <person name="Grigoriev I.V."/>
            <person name="Mortensen U.H."/>
            <person name="Andersen M.R."/>
            <person name="Baker S.E."/>
        </authorList>
    </citation>
    <scope>NUCLEOTIDE SEQUENCE [LARGE SCALE GENOMIC DNA]</scope>
    <source>
        <strain evidence="2 3">IBT 23096</strain>
    </source>
</reference>